<dbReference type="PANTHER" id="PTHR14187">
    <property type="entry name" value="ALPHA KINASE/ELONGATION FACTOR 2 KINASE"/>
    <property type="match status" value="1"/>
</dbReference>
<feature type="compositionally biased region" description="Basic and acidic residues" evidence="1">
    <location>
        <begin position="1099"/>
        <end position="1125"/>
    </location>
</feature>
<evidence type="ECO:0000256" key="1">
    <source>
        <dbReference type="SAM" id="MobiDB-lite"/>
    </source>
</evidence>
<feature type="compositionally biased region" description="Gly residues" evidence="1">
    <location>
        <begin position="835"/>
        <end position="853"/>
    </location>
</feature>
<feature type="compositionally biased region" description="Low complexity" evidence="1">
    <location>
        <begin position="867"/>
        <end position="877"/>
    </location>
</feature>
<name>A0A4Q2D8A6_9AGAR</name>
<dbReference type="CDD" id="cd10170">
    <property type="entry name" value="ASKHA_NBD_HSP70"/>
    <property type="match status" value="1"/>
</dbReference>
<feature type="compositionally biased region" description="Low complexity" evidence="1">
    <location>
        <begin position="724"/>
        <end position="742"/>
    </location>
</feature>
<evidence type="ECO:0000313" key="3">
    <source>
        <dbReference type="Proteomes" id="UP000290288"/>
    </source>
</evidence>
<dbReference type="CDD" id="cd22265">
    <property type="entry name" value="UDM1_RNF168"/>
    <property type="match status" value="1"/>
</dbReference>
<feature type="compositionally biased region" description="Low complexity" evidence="1">
    <location>
        <begin position="964"/>
        <end position="995"/>
    </location>
</feature>
<dbReference type="InterPro" id="IPR043129">
    <property type="entry name" value="ATPase_NBD"/>
</dbReference>
<accession>A0A4Q2D8A6</accession>
<feature type="compositionally biased region" description="Basic and acidic residues" evidence="1">
    <location>
        <begin position="696"/>
        <end position="720"/>
    </location>
</feature>
<protein>
    <submittedName>
        <fullName evidence="2">Uncharacterized protein</fullName>
    </submittedName>
</protein>
<dbReference type="OrthoDB" id="2963168at2759"/>
<keyword evidence="3" id="KW-1185">Reference proteome</keyword>
<dbReference type="EMBL" id="SDEE01000545">
    <property type="protein sequence ID" value="RXW15499.1"/>
    <property type="molecule type" value="Genomic_DNA"/>
</dbReference>
<feature type="compositionally biased region" description="Polar residues" evidence="1">
    <location>
        <begin position="659"/>
        <end position="692"/>
    </location>
</feature>
<sequence length="1782" mass="193986">MKPVFVTRKPYSGLTRSLVIAIDVGTTFSGVSYAILDPGEVPQIHGVTRFPGQEHVAGNSKIPSILYYDKKGEVKAVGAEADSAHVQANAEDENWVKVELFKLRLRPRTMNLSMNGLRLAPLPSRKSPVHIFGDFLSYLYTCTTSFIKDTHANGSALLAHVIPHNVEFVLSHPNGWEGAQQAKMRRAAIYGRLIDDTPEGRARIRFVTEGEASLHACVLSGLATDVLSIPGRHGFLIADAGGGTLDISSYAIKGTNPLVMEEVAPPDCIFAGSVFVSRRAREFFEHKLKGCKYGTPDSLDHITRQFDEKTKRLFRDSKDTQFVPFGSPFDKDPAYGIRNGQLRLTGAEVANLFEPSIDAAFNAIKKQIEACSVGIKCVFLVGGYAASPWLFSQLQERLKAMNVVISRPDTQTSKAVADGAIGFYCDHHVSARMSKFMYGVEYLRTLDPNDPEHIERKEKLCELPSGPKLLPDAFDCILARGLKVKESTVFSRKYCTELTSLSMLRVFEVEIWCYRGGNTVPKWIERRSETFSTLCIVKADLSMLSDSAAPKQGTNGKTYWTIVFSVEIHFGLTEFQARIKWVQNGETKYGPATIVYNERGHRTEEDEPDFYPEDDALTRSNSSRTGDRRSSRPSSRARTPTDGHPVDSSRRSSRVSSDTHVPSANGSSIPEVSRVPSTRPASSNPATPSRSAYASLHDDRDDRRSVDRDSHRDRDRDSVRTRSNRSSLVPSAPGSPSFAPPSIHSIRSRGPTPTPTPGSPGSQYVNPPPAPLTPKSAAFPSPPREPASLWDNTTPTATAPPEGAGLSRAISNASAFSTAKSISIFGEDPKSAFGTPGGGGGTVADLLGGGDPTGSGRTSIFGEDLNAAPAFSSPPSALTQDKGMPGGLFDEPVDNAGASGWGVPPMSSIPRSVSISSRKTSSSLKGSPAVSRAPSGQGKPLSPLNPAAHQSAPMDSLAAVVSALNDPPTTTTNTLPKIDTNVSPLSALSSAAPSAMGSGLTTPAGETPATPIGGASELETPVSVSGSAKKKKKKTGTAAVVAAAAKRDEEERQRKLEEEEAVRRAQEAEAAAKKAQEEAARKAQEEAEQAAMQAAAEAATKKAQEEAEEAARNAQEEEEQRKAAEADAAAAEAKRLQEEEERKKQEEEQRLKEEEDAKRKKEEEDTKASKKKPLTKKEKERLKKAEEQERKEKERFEKEEKAKAEREERERKEKERKERELQERLEAEEKKRKEEGEQRKAEEARLEQERIAEEARKKAEEKRLEQQRIADEERKLKEEQRRKEDEERLRKEAEEKTRQEEEEAERMRRKGEELRLEEERIAGELAELEKQEEEARLREEKEQKEREEAERRQEELVRKEREEEMKRQEAEAQRERDKRAREREERERMQKAERERLQQQSKGPSLGFGSWGGKFASSLFGGPSTDEQAPPQPPSQPWLDNKQDVNGDNLGWGSFGVKKKPSVSSLARSVTGPSPLSRKPSSQRSLQWGNAGSTTTPSAFDVAAPTNNPVASLFGGASTNYDESQGIGMQDIHIRNPVAAGEQEKNSLPPLPPPKEAGNENPPADPWDIEMMATTTNEGSKAGEDPTRTSTLVPETAAPAGSKTSEEEATDDPWGFAPTGKKKGKKGKGLLDLSGSEQPTREPSPAPGTLAEDAGGALGQEATAVEDETSKGKKKKKKGSTQEAEGAATPAEAEGGGSDNLQDQLNDLLGSGGGGEDNQAPTADAAEEWGVPGKTKKKKKKGANALEDDNAAASSPIEAGAPGGDDGFTTQATGKKKKKSKR</sequence>
<dbReference type="Gene3D" id="3.30.420.40">
    <property type="match status" value="1"/>
</dbReference>
<feature type="compositionally biased region" description="Polar residues" evidence="1">
    <location>
        <begin position="1462"/>
        <end position="1498"/>
    </location>
</feature>
<reference evidence="2 3" key="1">
    <citation type="submission" date="2019-01" db="EMBL/GenBank/DDBJ databases">
        <title>Draft genome sequence of Psathyrella aberdarensis IHI B618.</title>
        <authorList>
            <person name="Buettner E."/>
            <person name="Kellner H."/>
        </authorList>
    </citation>
    <scope>NUCLEOTIDE SEQUENCE [LARGE SCALE GENOMIC DNA]</scope>
    <source>
        <strain evidence="2 3">IHI B618</strain>
    </source>
</reference>
<comment type="caution">
    <text evidence="2">The sequence shown here is derived from an EMBL/GenBank/DDBJ whole genome shotgun (WGS) entry which is preliminary data.</text>
</comment>
<feature type="compositionally biased region" description="Low complexity" evidence="1">
    <location>
        <begin position="1089"/>
        <end position="1098"/>
    </location>
</feature>
<dbReference type="SUPFAM" id="SSF53067">
    <property type="entry name" value="Actin-like ATPase domain"/>
    <property type="match status" value="2"/>
</dbReference>
<dbReference type="Proteomes" id="UP000290288">
    <property type="component" value="Unassembled WGS sequence"/>
</dbReference>
<feature type="compositionally biased region" description="Low complexity" evidence="1">
    <location>
        <begin position="903"/>
        <end position="927"/>
    </location>
</feature>
<feature type="compositionally biased region" description="Basic and acidic residues" evidence="1">
    <location>
        <begin position="1045"/>
        <end position="1085"/>
    </location>
</feature>
<proteinExistence type="predicted"/>
<gene>
    <name evidence="2" type="ORF">EST38_g10357</name>
</gene>
<feature type="compositionally biased region" description="Basic and acidic residues" evidence="1">
    <location>
        <begin position="639"/>
        <end position="650"/>
    </location>
</feature>
<feature type="region of interest" description="Disordered" evidence="1">
    <location>
        <begin position="831"/>
        <end position="1782"/>
    </location>
</feature>
<feature type="compositionally biased region" description="Basic and acidic residues" evidence="1">
    <location>
        <begin position="1310"/>
        <end position="1397"/>
    </location>
</feature>
<organism evidence="2 3">
    <name type="scientific">Candolleomyces aberdarensis</name>
    <dbReference type="NCBI Taxonomy" id="2316362"/>
    <lineage>
        <taxon>Eukaryota</taxon>
        <taxon>Fungi</taxon>
        <taxon>Dikarya</taxon>
        <taxon>Basidiomycota</taxon>
        <taxon>Agaricomycotina</taxon>
        <taxon>Agaricomycetes</taxon>
        <taxon>Agaricomycetidae</taxon>
        <taxon>Agaricales</taxon>
        <taxon>Agaricineae</taxon>
        <taxon>Psathyrellaceae</taxon>
        <taxon>Candolleomyces</taxon>
    </lineage>
</organism>
<feature type="compositionally biased region" description="Low complexity" evidence="1">
    <location>
        <begin position="1683"/>
        <end position="1709"/>
    </location>
</feature>
<feature type="compositionally biased region" description="Basic and acidic residues" evidence="1">
    <location>
        <begin position="1175"/>
        <end position="1299"/>
    </location>
</feature>
<evidence type="ECO:0000313" key="2">
    <source>
        <dbReference type="EMBL" id="RXW15499.1"/>
    </source>
</evidence>
<feature type="compositionally biased region" description="Acidic residues" evidence="1">
    <location>
        <begin position="605"/>
        <end position="615"/>
    </location>
</feature>
<dbReference type="STRING" id="2316362.A0A4Q2D8A6"/>
<dbReference type="PANTHER" id="PTHR14187:SF5">
    <property type="entry name" value="HEAT SHOCK 70 KDA PROTEIN 12A"/>
    <property type="match status" value="1"/>
</dbReference>
<feature type="region of interest" description="Disordered" evidence="1">
    <location>
        <begin position="598"/>
        <end position="806"/>
    </location>
</feature>
<feature type="compositionally biased region" description="Basic and acidic residues" evidence="1">
    <location>
        <begin position="1132"/>
        <end position="1168"/>
    </location>
</feature>